<keyword evidence="3" id="KW-1185">Reference proteome</keyword>
<evidence type="ECO:0000313" key="3">
    <source>
        <dbReference type="Proteomes" id="UP000781958"/>
    </source>
</evidence>
<dbReference type="InterPro" id="IPR036680">
    <property type="entry name" value="SPOR-like_sf"/>
</dbReference>
<comment type="caution">
    <text evidence="2">The sequence shown here is derived from an EMBL/GenBank/DDBJ whole genome shotgun (WGS) entry which is preliminary data.</text>
</comment>
<dbReference type="EMBL" id="JAGINP010000001">
    <property type="protein sequence ID" value="MBP2290301.1"/>
    <property type="molecule type" value="Genomic_DNA"/>
</dbReference>
<evidence type="ECO:0000259" key="1">
    <source>
        <dbReference type="PROSITE" id="PS51724"/>
    </source>
</evidence>
<name>A0ABS4SCK7_9PROT</name>
<evidence type="ECO:0000313" key="2">
    <source>
        <dbReference type="EMBL" id="MBP2290301.1"/>
    </source>
</evidence>
<dbReference type="PROSITE" id="PS51724">
    <property type="entry name" value="SPOR"/>
    <property type="match status" value="1"/>
</dbReference>
<dbReference type="Proteomes" id="UP000781958">
    <property type="component" value="Unassembled WGS sequence"/>
</dbReference>
<dbReference type="Pfam" id="PF05036">
    <property type="entry name" value="SPOR"/>
    <property type="match status" value="1"/>
</dbReference>
<dbReference type="InterPro" id="IPR007730">
    <property type="entry name" value="SPOR-like_dom"/>
</dbReference>
<dbReference type="RefSeq" id="WP_209762127.1">
    <property type="nucleotide sequence ID" value="NZ_JAGINP010000001.1"/>
</dbReference>
<reference evidence="2 3" key="1">
    <citation type="submission" date="2021-03" db="EMBL/GenBank/DDBJ databases">
        <title>Genomic Encyclopedia of Type Strains, Phase III (KMG-III): the genomes of soil and plant-associated and newly described type strains.</title>
        <authorList>
            <person name="Whitman W."/>
        </authorList>
    </citation>
    <scope>NUCLEOTIDE SEQUENCE [LARGE SCALE GENOMIC DNA]</scope>
    <source>
        <strain evidence="2 3">IMMIB AFH-6</strain>
    </source>
</reference>
<proteinExistence type="predicted"/>
<dbReference type="Gene3D" id="3.30.70.1070">
    <property type="entry name" value="Sporulation related repeat"/>
    <property type="match status" value="1"/>
</dbReference>
<feature type="domain" description="SPOR" evidence="1">
    <location>
        <begin position="161"/>
        <end position="241"/>
    </location>
</feature>
<protein>
    <recommendedName>
        <fullName evidence="1">SPOR domain-containing protein</fullName>
    </recommendedName>
</protein>
<sequence length="250" mass="25500">MMTITLGRWQVAALAVSLFALVVVAVFSGFLLAAYSLAGASPSVASDAPAPSQSVAGGDLAAAARQRLKNNYEANRAIVGTADEVGDVVREGNAMFVDPVAKGAGAAARRFLPKWMSSQVARGIDRASFHTKEKFAYGVEDSVEGSLKDTVYGDGTGRAPAAPPRVYAVELGRFATPFNAESFAAAAAQRGVPTTVDYAPESGPSAAYAVRSGRYAAADEASAALDALSRSAGVSGTVVTLAEPGARPAP</sequence>
<accession>A0ABS4SCK7</accession>
<organism evidence="2 3">
    <name type="scientific">Azospirillum rugosum</name>
    <dbReference type="NCBI Taxonomy" id="416170"/>
    <lineage>
        <taxon>Bacteria</taxon>
        <taxon>Pseudomonadati</taxon>
        <taxon>Pseudomonadota</taxon>
        <taxon>Alphaproteobacteria</taxon>
        <taxon>Rhodospirillales</taxon>
        <taxon>Azospirillaceae</taxon>
        <taxon>Azospirillum</taxon>
    </lineage>
</organism>
<dbReference type="SUPFAM" id="SSF110997">
    <property type="entry name" value="Sporulation related repeat"/>
    <property type="match status" value="1"/>
</dbReference>
<gene>
    <name evidence="2" type="ORF">J2851_000038</name>
</gene>